<protein>
    <recommendedName>
        <fullName evidence="5">Dual-action ribosomal maturation protein DarP</fullName>
    </recommendedName>
    <alternativeName>
        <fullName evidence="5">Large ribosomal subunit assembly factor DarP</fullName>
    </alternativeName>
</protein>
<dbReference type="NCBIfam" id="NF003593">
    <property type="entry name" value="PRK05255.1-1"/>
    <property type="match status" value="1"/>
</dbReference>
<dbReference type="GO" id="GO:0005829">
    <property type="term" value="C:cytosol"/>
    <property type="evidence" value="ECO:0007669"/>
    <property type="project" value="TreeGrafter"/>
</dbReference>
<feature type="region of interest" description="Disordered" evidence="6">
    <location>
        <begin position="1"/>
        <end position="30"/>
    </location>
</feature>
<dbReference type="RefSeq" id="WP_156574071.1">
    <property type="nucleotide sequence ID" value="NZ_CP046415.1"/>
</dbReference>
<keyword evidence="3 5" id="KW-0699">rRNA-binding</keyword>
<dbReference type="PIRSF" id="PIRSF016183">
    <property type="entry name" value="UCP016183"/>
    <property type="match status" value="1"/>
</dbReference>
<dbReference type="InterPro" id="IPR006839">
    <property type="entry name" value="DarP"/>
</dbReference>
<name>A0A6I6CW62_9GAMM</name>
<dbReference type="Proteomes" id="UP000427716">
    <property type="component" value="Chromosome"/>
</dbReference>
<sequence length="187" mass="21161">MSEHHLPPDSIGEHDEEYLGPSKSQVKREAHAAQALGVGLAELDSEALDRLPITDRLRDAVEQLKATRSRGAAKRQRQYIGRLMREEDVEAIETALRRLDPNSPENQRRQMQAEAWRDALIDDHEAITRFIDSYPAVDVQHLRQLQRSARTEAAREEYGKASRALFLEVRDVIEAAGDMNDEGTNPA</sequence>
<accession>A0A6I6CW62</accession>
<dbReference type="GO" id="GO:1902626">
    <property type="term" value="P:assembly of large subunit precursor of preribosome"/>
    <property type="evidence" value="ECO:0007669"/>
    <property type="project" value="UniProtKB-UniRule"/>
</dbReference>
<evidence type="ECO:0000256" key="4">
    <source>
        <dbReference type="ARBA" id="ARBA00022884"/>
    </source>
</evidence>
<evidence type="ECO:0000256" key="2">
    <source>
        <dbReference type="ARBA" id="ARBA00022517"/>
    </source>
</evidence>
<comment type="subcellular location">
    <subcellularLocation>
        <location evidence="5">Cytoplasm</location>
    </subcellularLocation>
    <text evidence="5">Associates with late stage pre-50S ribosomal subunits.</text>
</comment>
<keyword evidence="8" id="KW-1185">Reference proteome</keyword>
<comment type="function">
    <text evidence="5">Member of a network of 50S ribosomal subunit biogenesis factors which assembles along the 30S-50S interface, preventing incorrect 23S rRNA structures from forming. Promotes peptidyl transferase center (PTC) maturation.</text>
</comment>
<proteinExistence type="inferred from homology"/>
<evidence type="ECO:0000256" key="6">
    <source>
        <dbReference type="SAM" id="MobiDB-lite"/>
    </source>
</evidence>
<dbReference type="PANTHER" id="PTHR38101:SF1">
    <property type="entry name" value="UPF0307 PROTEIN YJGA"/>
    <property type="match status" value="1"/>
</dbReference>
<dbReference type="PANTHER" id="PTHR38101">
    <property type="entry name" value="UPF0307 PROTEIN YJGA"/>
    <property type="match status" value="1"/>
</dbReference>
<evidence type="ECO:0000313" key="8">
    <source>
        <dbReference type="Proteomes" id="UP000427716"/>
    </source>
</evidence>
<dbReference type="EMBL" id="CP046415">
    <property type="protein sequence ID" value="QGT78606.1"/>
    <property type="molecule type" value="Genomic_DNA"/>
</dbReference>
<dbReference type="CDD" id="cd16331">
    <property type="entry name" value="YjgA-like"/>
    <property type="match status" value="1"/>
</dbReference>
<reference evidence="7 8" key="1">
    <citation type="submission" date="2019-11" db="EMBL/GenBank/DDBJ databases">
        <authorList>
            <person name="Zhang J."/>
            <person name="Sun C."/>
        </authorList>
    </citation>
    <scope>NUCLEOTIDE SEQUENCE [LARGE SCALE GENOMIC DNA]</scope>
    <source>
        <strain evidence="8">sp2</strain>
    </source>
</reference>
<dbReference type="Gene3D" id="1.10.60.30">
    <property type="entry name" value="PSPTO4464-like domains"/>
    <property type="match status" value="2"/>
</dbReference>
<evidence type="ECO:0000313" key="7">
    <source>
        <dbReference type="EMBL" id="QGT78606.1"/>
    </source>
</evidence>
<dbReference type="Pfam" id="PF04751">
    <property type="entry name" value="DarP"/>
    <property type="match status" value="1"/>
</dbReference>
<comment type="similarity">
    <text evidence="5">Belongs to the DarP family.</text>
</comment>
<gene>
    <name evidence="5" type="primary">darP</name>
    <name evidence="7" type="ORF">GM160_06675</name>
</gene>
<organism evidence="7 8">
    <name type="scientific">Guyparkeria halophila</name>
    <dbReference type="NCBI Taxonomy" id="47960"/>
    <lineage>
        <taxon>Bacteria</taxon>
        <taxon>Pseudomonadati</taxon>
        <taxon>Pseudomonadota</taxon>
        <taxon>Gammaproteobacteria</taxon>
        <taxon>Chromatiales</taxon>
        <taxon>Thioalkalibacteraceae</taxon>
        <taxon>Guyparkeria</taxon>
    </lineage>
</organism>
<keyword evidence="1 5" id="KW-0963">Cytoplasm</keyword>
<dbReference type="GO" id="GO:0019843">
    <property type="term" value="F:rRNA binding"/>
    <property type="evidence" value="ECO:0007669"/>
    <property type="project" value="UniProtKB-UniRule"/>
</dbReference>
<keyword evidence="2 5" id="KW-0690">Ribosome biogenesis</keyword>
<dbReference type="GO" id="GO:0043022">
    <property type="term" value="F:ribosome binding"/>
    <property type="evidence" value="ECO:0007669"/>
    <property type="project" value="UniProtKB-UniRule"/>
</dbReference>
<evidence type="ECO:0000256" key="1">
    <source>
        <dbReference type="ARBA" id="ARBA00022490"/>
    </source>
</evidence>
<dbReference type="HAMAP" id="MF_00765">
    <property type="entry name" value="DarP"/>
    <property type="match status" value="1"/>
</dbReference>
<evidence type="ECO:0000256" key="3">
    <source>
        <dbReference type="ARBA" id="ARBA00022730"/>
    </source>
</evidence>
<evidence type="ECO:0000256" key="5">
    <source>
        <dbReference type="HAMAP-Rule" id="MF_00765"/>
    </source>
</evidence>
<feature type="compositionally biased region" description="Basic and acidic residues" evidence="6">
    <location>
        <begin position="1"/>
        <end position="13"/>
    </location>
</feature>
<keyword evidence="4 5" id="KW-0694">RNA-binding</keyword>
<dbReference type="AlphaFoldDB" id="A0A6I6CW62"/>
<dbReference type="InterPro" id="IPR023153">
    <property type="entry name" value="DarP_sf"/>
</dbReference>
<dbReference type="KEGG" id="ghl:GM160_06675"/>
<dbReference type="SUPFAM" id="SSF158710">
    <property type="entry name" value="PSPTO4464-like"/>
    <property type="match status" value="1"/>
</dbReference>